<proteinExistence type="predicted"/>
<evidence type="ECO:0000313" key="2">
    <source>
        <dbReference type="EMBL" id="MBB3999731.1"/>
    </source>
</evidence>
<protein>
    <submittedName>
        <fullName evidence="2">Putative membrane protein</fullName>
    </submittedName>
</protein>
<dbReference type="Proteomes" id="UP000542776">
    <property type="component" value="Unassembled WGS sequence"/>
</dbReference>
<keyword evidence="1" id="KW-0812">Transmembrane</keyword>
<feature type="transmembrane region" description="Helical" evidence="1">
    <location>
        <begin position="52"/>
        <end position="70"/>
    </location>
</feature>
<comment type="caution">
    <text evidence="2">The sequence shown here is derived from an EMBL/GenBank/DDBJ whole genome shotgun (WGS) entry which is preliminary data.</text>
</comment>
<reference evidence="2 3" key="1">
    <citation type="submission" date="2020-08" db="EMBL/GenBank/DDBJ databases">
        <title>Genomic Encyclopedia of Type Strains, Phase IV (KMG-IV): sequencing the most valuable type-strain genomes for metagenomic binning, comparative biology and taxonomic classification.</title>
        <authorList>
            <person name="Goeker M."/>
        </authorList>
    </citation>
    <scope>NUCLEOTIDE SEQUENCE [LARGE SCALE GENOMIC DNA]</scope>
    <source>
        <strain evidence="2 3">DSM 102238</strain>
    </source>
</reference>
<dbReference type="InterPro" id="IPR016990">
    <property type="entry name" value="UCP032162_TM"/>
</dbReference>
<dbReference type="Pfam" id="PF10003">
    <property type="entry name" value="DUF2244"/>
    <property type="match status" value="1"/>
</dbReference>
<accession>A0A7W6H724</accession>
<organism evidence="2 3">
    <name type="scientific">Aureimonas pseudogalii</name>
    <dbReference type="NCBI Taxonomy" id="1744844"/>
    <lineage>
        <taxon>Bacteria</taxon>
        <taxon>Pseudomonadati</taxon>
        <taxon>Pseudomonadota</taxon>
        <taxon>Alphaproteobacteria</taxon>
        <taxon>Hyphomicrobiales</taxon>
        <taxon>Aurantimonadaceae</taxon>
        <taxon>Aureimonas</taxon>
    </lineage>
</organism>
<keyword evidence="3" id="KW-1185">Reference proteome</keyword>
<dbReference type="InterPro" id="IPR019253">
    <property type="entry name" value="DUF2244_TM"/>
</dbReference>
<feature type="transmembrane region" description="Helical" evidence="1">
    <location>
        <begin position="28"/>
        <end position="46"/>
    </location>
</feature>
<dbReference type="RefSeq" id="WP_183201243.1">
    <property type="nucleotide sequence ID" value="NZ_JACIEK010000011.1"/>
</dbReference>
<dbReference type="EMBL" id="JACIEK010000011">
    <property type="protein sequence ID" value="MBB3999731.1"/>
    <property type="molecule type" value="Genomic_DNA"/>
</dbReference>
<gene>
    <name evidence="2" type="ORF">GGR04_003601</name>
</gene>
<name>A0A7W6H724_9HYPH</name>
<keyword evidence="1" id="KW-1133">Transmembrane helix</keyword>
<evidence type="ECO:0000256" key="1">
    <source>
        <dbReference type="SAM" id="Phobius"/>
    </source>
</evidence>
<sequence>MDSAHEVCNDAPLFEAMLTPYRSLSRRGFNVTMGLVGLVSLGSGIAFVANGAWPVVGFFGLDVLLLWVALRASNASGRAREEVRVSRTELAIRKVSPRGAVRAVRYNPSWTRFLVRRHEEIGVTHMSVVGEGRITQIGAFLNPDDRETFAAAFSRALADAKRG</sequence>
<dbReference type="AlphaFoldDB" id="A0A7W6H724"/>
<keyword evidence="1" id="KW-0472">Membrane</keyword>
<evidence type="ECO:0000313" key="3">
    <source>
        <dbReference type="Proteomes" id="UP000542776"/>
    </source>
</evidence>
<dbReference type="PIRSF" id="PIRSF032162">
    <property type="entry name" value="UCP032162_imp"/>
    <property type="match status" value="1"/>
</dbReference>